<evidence type="ECO:0000259" key="1">
    <source>
        <dbReference type="PROSITE" id="PS50043"/>
    </source>
</evidence>
<sequence length="106" mass="11562">MKPLTKRQAILVTLTARGLGCKEIAREMGIAVNTARVMLQQARERTECRNAAHLVALALSKGWIPPLPVLLTGLVLALAAGGGGDDQLRNTARIRIQRTQQVRREV</sequence>
<name>A0ABX0PSZ4_9GAMM</name>
<dbReference type="Proteomes" id="UP001318321">
    <property type="component" value="Unassembled WGS sequence"/>
</dbReference>
<dbReference type="SMART" id="SM00421">
    <property type="entry name" value="HTH_LUXR"/>
    <property type="match status" value="1"/>
</dbReference>
<feature type="domain" description="HTH luxR-type" evidence="1">
    <location>
        <begin position="1"/>
        <end position="62"/>
    </location>
</feature>
<dbReference type="RefSeq" id="WP_167112569.1">
    <property type="nucleotide sequence ID" value="NZ_JAAQTO010000017.1"/>
</dbReference>
<dbReference type="InterPro" id="IPR013249">
    <property type="entry name" value="RNA_pol_sigma70_r4_t2"/>
</dbReference>
<dbReference type="Pfam" id="PF08281">
    <property type="entry name" value="Sigma70_r4_2"/>
    <property type="match status" value="1"/>
</dbReference>
<dbReference type="InterPro" id="IPR016032">
    <property type="entry name" value="Sig_transdc_resp-reg_C-effctor"/>
</dbReference>
<proteinExistence type="predicted"/>
<dbReference type="EMBL" id="JAAQTO010000017">
    <property type="protein sequence ID" value="NIC05228.1"/>
    <property type="molecule type" value="Genomic_DNA"/>
</dbReference>
<dbReference type="Gene3D" id="1.10.10.10">
    <property type="entry name" value="Winged helix-like DNA-binding domain superfamily/Winged helix DNA-binding domain"/>
    <property type="match status" value="1"/>
</dbReference>
<dbReference type="InterPro" id="IPR036388">
    <property type="entry name" value="WH-like_DNA-bd_sf"/>
</dbReference>
<accession>A0ABX0PSZ4</accession>
<comment type="caution">
    <text evidence="2">The sequence shown here is derived from an EMBL/GenBank/DDBJ whole genome shotgun (WGS) entry which is preliminary data.</text>
</comment>
<dbReference type="PROSITE" id="PS50043">
    <property type="entry name" value="HTH_LUXR_2"/>
    <property type="match status" value="1"/>
</dbReference>
<organism evidence="2 3">
    <name type="scientific">Billgrantia bachuensis</name>
    <dbReference type="NCBI Taxonomy" id="2717286"/>
    <lineage>
        <taxon>Bacteria</taxon>
        <taxon>Pseudomonadati</taxon>
        <taxon>Pseudomonadota</taxon>
        <taxon>Gammaproteobacteria</taxon>
        <taxon>Oceanospirillales</taxon>
        <taxon>Halomonadaceae</taxon>
        <taxon>Billgrantia</taxon>
    </lineage>
</organism>
<reference evidence="2 3" key="1">
    <citation type="submission" date="2020-03" db="EMBL/GenBank/DDBJ databases">
        <title>Identification of Halomonas strains.</title>
        <authorList>
            <person name="Xiao Z."/>
            <person name="Dong F."/>
            <person name="Wang Z."/>
            <person name="Zhao J.-Y."/>
        </authorList>
    </citation>
    <scope>NUCLEOTIDE SEQUENCE [LARGE SCALE GENOMIC DNA]</scope>
    <source>
        <strain evidence="2 3">DX6</strain>
    </source>
</reference>
<protein>
    <submittedName>
        <fullName evidence="2">Helix-turn-helix transcriptional regulator</fullName>
    </submittedName>
</protein>
<evidence type="ECO:0000313" key="3">
    <source>
        <dbReference type="Proteomes" id="UP001318321"/>
    </source>
</evidence>
<dbReference type="SUPFAM" id="SSF46894">
    <property type="entry name" value="C-terminal effector domain of the bipartite response regulators"/>
    <property type="match status" value="1"/>
</dbReference>
<evidence type="ECO:0000313" key="2">
    <source>
        <dbReference type="EMBL" id="NIC05228.1"/>
    </source>
</evidence>
<keyword evidence="3" id="KW-1185">Reference proteome</keyword>
<dbReference type="InterPro" id="IPR000792">
    <property type="entry name" value="Tscrpt_reg_LuxR_C"/>
</dbReference>
<gene>
    <name evidence="2" type="ORF">HBJ55_07310</name>
</gene>